<dbReference type="GO" id="GO:0006355">
    <property type="term" value="P:regulation of DNA-templated transcription"/>
    <property type="evidence" value="ECO:0007669"/>
    <property type="project" value="TreeGrafter"/>
</dbReference>
<dbReference type="FunFam" id="1.10.10.60:FF:000394">
    <property type="entry name" value="MYB transcription factor"/>
    <property type="match status" value="1"/>
</dbReference>
<feature type="domain" description="HTH myb-type" evidence="9">
    <location>
        <begin position="68"/>
        <end position="122"/>
    </location>
</feature>
<organism evidence="10">
    <name type="scientific">Daucus carota subsp. sativus</name>
    <name type="common">Carrot</name>
    <dbReference type="NCBI Taxonomy" id="79200"/>
    <lineage>
        <taxon>Eukaryota</taxon>
        <taxon>Viridiplantae</taxon>
        <taxon>Streptophyta</taxon>
        <taxon>Embryophyta</taxon>
        <taxon>Tracheophyta</taxon>
        <taxon>Spermatophyta</taxon>
        <taxon>Magnoliopsida</taxon>
        <taxon>eudicotyledons</taxon>
        <taxon>Gunneridae</taxon>
        <taxon>Pentapetalae</taxon>
        <taxon>asterids</taxon>
        <taxon>campanulids</taxon>
        <taxon>Apiales</taxon>
        <taxon>Apiaceae</taxon>
        <taxon>Apioideae</taxon>
        <taxon>Scandiceae</taxon>
        <taxon>Daucinae</taxon>
        <taxon>Daucus</taxon>
        <taxon>Daucus sect. Daucus</taxon>
    </lineage>
</organism>
<evidence type="ECO:0000259" key="8">
    <source>
        <dbReference type="PROSITE" id="PS50090"/>
    </source>
</evidence>
<protein>
    <submittedName>
        <fullName evidence="10">Uncharacterized protein</fullName>
    </submittedName>
</protein>
<dbReference type="GO" id="GO:0030154">
    <property type="term" value="P:cell differentiation"/>
    <property type="evidence" value="ECO:0007669"/>
    <property type="project" value="TreeGrafter"/>
</dbReference>
<dbReference type="CDD" id="cd00167">
    <property type="entry name" value="SANT"/>
    <property type="match status" value="1"/>
</dbReference>
<accession>A0A166EEE5</accession>
<evidence type="ECO:0000256" key="4">
    <source>
        <dbReference type="ARBA" id="ARBA00023125"/>
    </source>
</evidence>
<reference evidence="10" key="1">
    <citation type="journal article" date="2016" name="Nat. Genet.">
        <title>A high-quality carrot genome assembly provides new insights into carotenoid accumulation and asterid genome evolution.</title>
        <authorList>
            <person name="Iorizzo M."/>
            <person name="Ellison S."/>
            <person name="Senalik D."/>
            <person name="Zeng P."/>
            <person name="Satapoomin P."/>
            <person name="Huang J."/>
            <person name="Bowman M."/>
            <person name="Iovene M."/>
            <person name="Sanseverino W."/>
            <person name="Cavagnaro P."/>
            <person name="Yildiz M."/>
            <person name="Macko-Podgorni A."/>
            <person name="Moranska E."/>
            <person name="Grzebelus E."/>
            <person name="Grzebelus D."/>
            <person name="Ashrafi H."/>
            <person name="Zheng Z."/>
            <person name="Cheng S."/>
            <person name="Spooner D."/>
            <person name="Van Deynze A."/>
            <person name="Simon P."/>
        </authorList>
    </citation>
    <scope>NUCLEOTIDE SEQUENCE [LARGE SCALE GENOMIC DNA]</scope>
    <source>
        <tissue evidence="10">Leaf</tissue>
    </source>
</reference>
<dbReference type="PROSITE" id="PS51294">
    <property type="entry name" value="HTH_MYB"/>
    <property type="match status" value="1"/>
</dbReference>
<evidence type="ECO:0000256" key="7">
    <source>
        <dbReference type="SAM" id="MobiDB-lite"/>
    </source>
</evidence>
<keyword evidence="4" id="KW-0238">DNA-binding</keyword>
<dbReference type="OMA" id="DDIHMLM"/>
<evidence type="ECO:0000256" key="1">
    <source>
        <dbReference type="ARBA" id="ARBA00004123"/>
    </source>
</evidence>
<keyword evidence="5" id="KW-0804">Transcription</keyword>
<proteinExistence type="predicted"/>
<dbReference type="Gene3D" id="1.10.10.60">
    <property type="entry name" value="Homeodomain-like"/>
    <property type="match status" value="1"/>
</dbReference>
<dbReference type="PROSITE" id="PS50090">
    <property type="entry name" value="MYB_LIKE"/>
    <property type="match status" value="1"/>
</dbReference>
<dbReference type="InterPro" id="IPR001005">
    <property type="entry name" value="SANT/Myb"/>
</dbReference>
<dbReference type="AlphaFoldDB" id="A0A166EEE5"/>
<dbReference type="SUPFAM" id="SSF46689">
    <property type="entry name" value="Homeodomain-like"/>
    <property type="match status" value="1"/>
</dbReference>
<keyword evidence="6" id="KW-0539">Nucleus</keyword>
<dbReference type="InterPro" id="IPR015495">
    <property type="entry name" value="Myb_TF_plants"/>
</dbReference>
<gene>
    <name evidence="10" type="ORF">DCAR_007287</name>
</gene>
<evidence type="ECO:0000256" key="6">
    <source>
        <dbReference type="ARBA" id="ARBA00023242"/>
    </source>
</evidence>
<dbReference type="STRING" id="79200.A0A166EEE5"/>
<feature type="region of interest" description="Disordered" evidence="7">
    <location>
        <begin position="1"/>
        <end position="74"/>
    </location>
</feature>
<dbReference type="PANTHER" id="PTHR47998">
    <property type="entry name" value="TRANSCRIPTION FACTOR MYB51-LIKE ISOFORM X1"/>
    <property type="match status" value="1"/>
</dbReference>
<feature type="domain" description="Myb-like" evidence="8">
    <location>
        <begin position="68"/>
        <end position="118"/>
    </location>
</feature>
<feature type="compositionally biased region" description="Basic residues" evidence="7">
    <location>
        <begin position="1"/>
        <end position="11"/>
    </location>
</feature>
<keyword evidence="3" id="KW-0805">Transcription regulation</keyword>
<dbReference type="PANTHER" id="PTHR47998:SF53">
    <property type="entry name" value="MYB TRANSCRIPTION FACTOR"/>
    <property type="match status" value="1"/>
</dbReference>
<comment type="caution">
    <text evidence="10">The sequence shown here is derived from an EMBL/GenBank/DDBJ whole genome shotgun (WGS) entry which is preliminary data.</text>
</comment>
<dbReference type="Pfam" id="PF00249">
    <property type="entry name" value="Myb_DNA-binding"/>
    <property type="match status" value="1"/>
</dbReference>
<feature type="compositionally biased region" description="Basic and acidic residues" evidence="7">
    <location>
        <begin position="63"/>
        <end position="74"/>
    </location>
</feature>
<evidence type="ECO:0000256" key="5">
    <source>
        <dbReference type="ARBA" id="ARBA00023163"/>
    </source>
</evidence>
<name>A0A166EEE5_DAUCS</name>
<evidence type="ECO:0000256" key="3">
    <source>
        <dbReference type="ARBA" id="ARBA00023015"/>
    </source>
</evidence>
<keyword evidence="2" id="KW-0677">Repeat</keyword>
<dbReference type="EMBL" id="LNRQ01000002">
    <property type="protein sequence ID" value="KZN06450.1"/>
    <property type="molecule type" value="Genomic_DNA"/>
</dbReference>
<evidence type="ECO:0000256" key="2">
    <source>
        <dbReference type="ARBA" id="ARBA00022737"/>
    </source>
</evidence>
<sequence length="219" mass="24523">MRKPSRVRRLTSNKAGAWSEEKLQSKMVVAEEAGQNGKGWSHSSSHQPPGEPGSKKSCRLRSMRNDTRPELERENFGEDEEDLIIKLHALLGNRWSLIAGRLPGRTDKEVENYWNSHLKGELVSSGIDPDNHRIHHTLPRSKNKNQIPVISSSDDSSTCATSAVSKPLKYQDQSYKMHHLSNGTDNLELSFTCDTKAPDLCAELPIINLKPHAGPQEKK</sequence>
<dbReference type="GO" id="GO:0000976">
    <property type="term" value="F:transcription cis-regulatory region binding"/>
    <property type="evidence" value="ECO:0007669"/>
    <property type="project" value="UniProtKB-ARBA"/>
</dbReference>
<dbReference type="KEGG" id="dcr:108208100"/>
<dbReference type="InterPro" id="IPR017930">
    <property type="entry name" value="Myb_dom"/>
</dbReference>
<dbReference type="InterPro" id="IPR009057">
    <property type="entry name" value="Homeodomain-like_sf"/>
</dbReference>
<dbReference type="OrthoDB" id="2143914at2759"/>
<comment type="subcellular location">
    <subcellularLocation>
        <location evidence="1">Nucleus</location>
    </subcellularLocation>
</comment>
<evidence type="ECO:0000313" key="10">
    <source>
        <dbReference type="EMBL" id="KZN06450.1"/>
    </source>
</evidence>
<dbReference type="GO" id="GO:0005634">
    <property type="term" value="C:nucleus"/>
    <property type="evidence" value="ECO:0007669"/>
    <property type="project" value="UniProtKB-SubCell"/>
</dbReference>
<dbReference type="SMART" id="SM00717">
    <property type="entry name" value="SANT"/>
    <property type="match status" value="1"/>
</dbReference>
<evidence type="ECO:0000259" key="9">
    <source>
        <dbReference type="PROSITE" id="PS51294"/>
    </source>
</evidence>
<dbReference type="Gramene" id="KZN06450">
    <property type="protein sequence ID" value="KZN06450"/>
    <property type="gene ID" value="DCAR_007287"/>
</dbReference>